<sequence>MIRSVTPARPGYVRVVRVSAWYDLVIAIGFVTPWTYVVMHDALSFTAEAWGLGAVPELDLWQTLYANLMGSVVLIWSVLRIVRTLPVYGLFDGVGRILFSAWMAYALAHGASRIVWLFLGVELAFGVVQLVPWWRSRGVDGLAHAHARAHVHGRPADAPVRP</sequence>
<dbReference type="RefSeq" id="WP_407285791.1">
    <property type="nucleotide sequence ID" value="NZ_CP147982.1"/>
</dbReference>
<feature type="transmembrane region" description="Helical" evidence="1">
    <location>
        <begin position="114"/>
        <end position="134"/>
    </location>
</feature>
<feature type="transmembrane region" description="Helical" evidence="1">
    <location>
        <begin position="86"/>
        <end position="108"/>
    </location>
</feature>
<dbReference type="EMBL" id="CP147982">
    <property type="protein sequence ID" value="WXK75886.1"/>
    <property type="molecule type" value="Genomic_DNA"/>
</dbReference>
<name>A0ABZ2QKI7_9ACTN</name>
<evidence type="ECO:0000313" key="2">
    <source>
        <dbReference type="EMBL" id="WXK75886.1"/>
    </source>
</evidence>
<keyword evidence="3" id="KW-1185">Reference proteome</keyword>
<dbReference type="Proteomes" id="UP001626628">
    <property type="component" value="Chromosome"/>
</dbReference>
<protein>
    <recommendedName>
        <fullName evidence="4">DUF4345 domain-containing protein</fullName>
    </recommendedName>
</protein>
<keyword evidence="1" id="KW-0472">Membrane</keyword>
<feature type="transmembrane region" description="Helical" evidence="1">
    <location>
        <begin position="21"/>
        <end position="40"/>
    </location>
</feature>
<evidence type="ECO:0000313" key="3">
    <source>
        <dbReference type="Proteomes" id="UP001626628"/>
    </source>
</evidence>
<keyword evidence="1" id="KW-0812">Transmembrane</keyword>
<organism evidence="2 3">
    <name type="scientific">Streptomyces sirii</name>
    <dbReference type="NCBI Taxonomy" id="3127701"/>
    <lineage>
        <taxon>Bacteria</taxon>
        <taxon>Bacillati</taxon>
        <taxon>Actinomycetota</taxon>
        <taxon>Actinomycetes</taxon>
        <taxon>Kitasatosporales</taxon>
        <taxon>Streptomycetaceae</taxon>
        <taxon>Streptomyces</taxon>
    </lineage>
</organism>
<gene>
    <name evidence="2" type="ORF">WAB15_07805</name>
</gene>
<evidence type="ECO:0000256" key="1">
    <source>
        <dbReference type="SAM" id="Phobius"/>
    </source>
</evidence>
<feature type="transmembrane region" description="Helical" evidence="1">
    <location>
        <begin position="60"/>
        <end position="79"/>
    </location>
</feature>
<proteinExistence type="predicted"/>
<accession>A0ABZ2QKI7</accession>
<evidence type="ECO:0008006" key="4">
    <source>
        <dbReference type="Google" id="ProtNLM"/>
    </source>
</evidence>
<reference evidence="2 3" key="1">
    <citation type="submission" date="2024-03" db="EMBL/GenBank/DDBJ databases">
        <title>The complete genome of Streptomyces sirii sp.nov.</title>
        <authorList>
            <person name="Zakalyukina Y.V."/>
            <person name="Belik A.R."/>
            <person name="Biryukov M.V."/>
            <person name="Baturina O.A."/>
            <person name="Kabilov M.R."/>
        </authorList>
    </citation>
    <scope>NUCLEOTIDE SEQUENCE [LARGE SCALE GENOMIC DNA]</scope>
    <source>
        <strain evidence="2 3">BP-8</strain>
    </source>
</reference>
<keyword evidence="1" id="KW-1133">Transmembrane helix</keyword>